<dbReference type="Proteomes" id="UP000324832">
    <property type="component" value="Unassembled WGS sequence"/>
</dbReference>
<organism evidence="1 2">
    <name type="scientific">Leptidea sinapis</name>
    <dbReference type="NCBI Taxonomy" id="189913"/>
    <lineage>
        <taxon>Eukaryota</taxon>
        <taxon>Metazoa</taxon>
        <taxon>Ecdysozoa</taxon>
        <taxon>Arthropoda</taxon>
        <taxon>Hexapoda</taxon>
        <taxon>Insecta</taxon>
        <taxon>Pterygota</taxon>
        <taxon>Neoptera</taxon>
        <taxon>Endopterygota</taxon>
        <taxon>Lepidoptera</taxon>
        <taxon>Glossata</taxon>
        <taxon>Ditrysia</taxon>
        <taxon>Papilionoidea</taxon>
        <taxon>Pieridae</taxon>
        <taxon>Dismorphiinae</taxon>
        <taxon>Leptidea</taxon>
    </lineage>
</organism>
<evidence type="ECO:0000313" key="2">
    <source>
        <dbReference type="Proteomes" id="UP000324832"/>
    </source>
</evidence>
<proteinExistence type="predicted"/>
<accession>A0A5E4QCD5</accession>
<gene>
    <name evidence="1" type="ORF">LSINAPIS_LOCUS7117</name>
</gene>
<dbReference type="EMBL" id="FZQP02002293">
    <property type="protein sequence ID" value="VVC95396.1"/>
    <property type="molecule type" value="Genomic_DNA"/>
</dbReference>
<dbReference type="AlphaFoldDB" id="A0A5E4QCD5"/>
<name>A0A5E4QCD5_9NEOP</name>
<reference evidence="1 2" key="1">
    <citation type="submission" date="2017-07" db="EMBL/GenBank/DDBJ databases">
        <authorList>
            <person name="Talla V."/>
            <person name="Backstrom N."/>
        </authorList>
    </citation>
    <scope>NUCLEOTIDE SEQUENCE [LARGE SCALE GENOMIC DNA]</scope>
</reference>
<evidence type="ECO:0000313" key="1">
    <source>
        <dbReference type="EMBL" id="VVC95396.1"/>
    </source>
</evidence>
<protein>
    <submittedName>
        <fullName evidence="1">Uncharacterized protein</fullName>
    </submittedName>
</protein>
<sequence length="73" mass="7904">MENDVVAHVSGSSDLGWRRNCGCLKTSDKLKNMLARFPVPPPPTPAPDIIEQHMLHICVLYTSSSSAVSPNSV</sequence>
<keyword evidence="2" id="KW-1185">Reference proteome</keyword>